<evidence type="ECO:0000256" key="1">
    <source>
        <dbReference type="SAM" id="Phobius"/>
    </source>
</evidence>
<keyword evidence="1" id="KW-1133">Transmembrane helix</keyword>
<dbReference type="InterPro" id="IPR005467">
    <property type="entry name" value="His_kinase_dom"/>
</dbReference>
<keyword evidence="4" id="KW-0547">Nucleotide-binding</keyword>
<proteinExistence type="predicted"/>
<evidence type="ECO:0000259" key="3">
    <source>
        <dbReference type="PROSITE" id="PS50109"/>
    </source>
</evidence>
<dbReference type="InterPro" id="IPR036890">
    <property type="entry name" value="HATPase_C_sf"/>
</dbReference>
<feature type="chain" id="PRO_5047261708" evidence="2">
    <location>
        <begin position="20"/>
        <end position="893"/>
    </location>
</feature>
<dbReference type="RefSeq" id="WP_353873515.1">
    <property type="nucleotide sequence ID" value="NZ_JBEVCJ010000002.1"/>
</dbReference>
<feature type="signal peptide" evidence="2">
    <location>
        <begin position="1"/>
        <end position="19"/>
    </location>
</feature>
<dbReference type="InterPro" id="IPR003594">
    <property type="entry name" value="HATPase_dom"/>
</dbReference>
<keyword evidence="1" id="KW-0472">Membrane</keyword>
<keyword evidence="5" id="KW-1185">Reference proteome</keyword>
<dbReference type="Gene3D" id="2.130.10.10">
    <property type="entry name" value="YVTN repeat-like/Quinoprotein amine dehydrogenase"/>
    <property type="match status" value="2"/>
</dbReference>
<reference evidence="4 5" key="1">
    <citation type="submission" date="2024-06" db="EMBL/GenBank/DDBJ databases">
        <authorList>
            <person name="Li F."/>
        </authorList>
    </citation>
    <scope>NUCLEOTIDE SEQUENCE [LARGE SCALE GENOMIC DNA]</scope>
    <source>
        <strain evidence="4 5">GXAS 311</strain>
    </source>
</reference>
<dbReference type="Gene3D" id="2.60.40.10">
    <property type="entry name" value="Immunoglobulins"/>
    <property type="match status" value="1"/>
</dbReference>
<comment type="caution">
    <text evidence="4">The sequence shown here is derived from an EMBL/GenBank/DDBJ whole genome shotgun (WGS) entry which is preliminary data.</text>
</comment>
<feature type="domain" description="Histidine kinase" evidence="3">
    <location>
        <begin position="785"/>
        <end position="877"/>
    </location>
</feature>
<dbReference type="Proteomes" id="UP001548189">
    <property type="component" value="Unassembled WGS sequence"/>
</dbReference>
<gene>
    <name evidence="4" type="ORF">ABVT43_02380</name>
</gene>
<dbReference type="SUPFAM" id="SSF55874">
    <property type="entry name" value="ATPase domain of HSP90 chaperone/DNA topoisomerase II/histidine kinase"/>
    <property type="match status" value="1"/>
</dbReference>
<evidence type="ECO:0000313" key="4">
    <source>
        <dbReference type="EMBL" id="MET1253964.1"/>
    </source>
</evidence>
<keyword evidence="4" id="KW-0067">ATP-binding</keyword>
<evidence type="ECO:0000313" key="5">
    <source>
        <dbReference type="Proteomes" id="UP001548189"/>
    </source>
</evidence>
<keyword evidence="2" id="KW-0732">Signal</keyword>
<organism evidence="4 5">
    <name type="scientific">Aliikangiella maris</name>
    <dbReference type="NCBI Taxonomy" id="3162458"/>
    <lineage>
        <taxon>Bacteria</taxon>
        <taxon>Pseudomonadati</taxon>
        <taxon>Pseudomonadota</taxon>
        <taxon>Gammaproteobacteria</taxon>
        <taxon>Oceanospirillales</taxon>
        <taxon>Pleioneaceae</taxon>
        <taxon>Aliikangiella</taxon>
    </lineage>
</organism>
<dbReference type="Pfam" id="PF02518">
    <property type="entry name" value="HATPase_c"/>
    <property type="match status" value="1"/>
</dbReference>
<dbReference type="Gene3D" id="3.30.565.10">
    <property type="entry name" value="Histidine kinase-like ATPase, C-terminal domain"/>
    <property type="match status" value="1"/>
</dbReference>
<dbReference type="InterPro" id="IPR015943">
    <property type="entry name" value="WD40/YVTN_repeat-like_dom_sf"/>
</dbReference>
<dbReference type="GO" id="GO:0005524">
    <property type="term" value="F:ATP binding"/>
    <property type="evidence" value="ECO:0007669"/>
    <property type="project" value="UniProtKB-KW"/>
</dbReference>
<sequence>MKTALISFFLLILGSTAFAKKPKYFASITEDNNHYIYFSTYKGIVQFDGHNYINLSDVSSLPSTWSDSSVYREDNNTLYVAYFKDGIWAYDLTNNVANKISNLNATKLVLSKTHLMTKVDQKLFLISLSDFQVQSFHLTNVLDIAAINYQHFAITNRGLYQIGKDNSLLLNSFQTTKANLALLEHQLIYSTDNTLKLLSLDDNTQLAKRVFENEITAITPYLNNTIAIAHNNKIDIINNINLATTKTSINQLNQTSRLLFKDTQGNLWSTDKTQFEVIDPNSISLNLPQPSNYNVVEMVGDQLWLGTEHGIYSSEKGLLKPLTKINSQLPKFDKIITDIHYIKNKPIIISTTEGAYKLENNTLTKIYDGYVLSVKYIRAEFSTVLIISTSKGVFGFDPNFEAVDFKIVNNELPNKEVLSVSKIDDVVYFLSAGGLVEKTQNKISVSHISQHNLTDIFAHRGNIYVTTWGGGVLKKTGNIWEPIKSPSNIASILNHFDEIFVVTSDGLYRFNKDKFTLVPNSAGQMFIANSLTAHKNFIYASSKNKLITLDALSTTPTNLPHFTQFPEIDIFYTKTITISANSFDYINGHIVRYQYQLNNSNWIDMNNGKIQLSYLNNGFYDVKIRASYDGIQWQESSIKSFNVIGPWYRSSHFVLTTTLVSFIILIFGLAIVFKINRQRNKVFKKISQQKEKQKLVATYAQIVQAKNALQQVGEHGVNHAVRVIENAIVEFEAFLDNITAIKTLTNSSLKESLVWLEVAVIGNNIKTEFQLSLCDRCTQDTRNSLLYIIHALVLNSVQHAKAKFIQMSVNCENKEITICVRDDGIGIKYFDYIFNFGVGFATIKNIIYERKGRLKVRSNRRGKAKGTFITVTVPYLPTEKQGQFNQQKKVSLN</sequence>
<dbReference type="PROSITE" id="PS50109">
    <property type="entry name" value="HIS_KIN"/>
    <property type="match status" value="1"/>
</dbReference>
<name>A0ABV2BPU7_9GAMM</name>
<accession>A0ABV2BPU7</accession>
<feature type="transmembrane region" description="Helical" evidence="1">
    <location>
        <begin position="653"/>
        <end position="675"/>
    </location>
</feature>
<evidence type="ECO:0000256" key="2">
    <source>
        <dbReference type="SAM" id="SignalP"/>
    </source>
</evidence>
<dbReference type="InterPro" id="IPR013783">
    <property type="entry name" value="Ig-like_fold"/>
</dbReference>
<protein>
    <submittedName>
        <fullName evidence="4">ATP-binding protein</fullName>
    </submittedName>
</protein>
<dbReference type="EMBL" id="JBEVCJ010000002">
    <property type="protein sequence ID" value="MET1253964.1"/>
    <property type="molecule type" value="Genomic_DNA"/>
</dbReference>
<keyword evidence="1" id="KW-0812">Transmembrane</keyword>